<keyword evidence="1" id="KW-0479">Metal-binding</keyword>
<name>A0AA37QAL2_9FIRM</name>
<evidence type="ECO:0000256" key="1">
    <source>
        <dbReference type="ARBA" id="ARBA00022723"/>
    </source>
</evidence>
<evidence type="ECO:0000256" key="3">
    <source>
        <dbReference type="ARBA" id="ARBA00023014"/>
    </source>
</evidence>
<organism evidence="5 6">
    <name type="scientific">Coprococcus comes</name>
    <dbReference type="NCBI Taxonomy" id="410072"/>
    <lineage>
        <taxon>Bacteria</taxon>
        <taxon>Bacillati</taxon>
        <taxon>Bacillota</taxon>
        <taxon>Clostridia</taxon>
        <taxon>Lachnospirales</taxon>
        <taxon>Lachnospiraceae</taxon>
        <taxon>Coprococcus</taxon>
    </lineage>
</organism>
<dbReference type="SUPFAM" id="SSF54862">
    <property type="entry name" value="4Fe-4S ferredoxins"/>
    <property type="match status" value="1"/>
</dbReference>
<sequence length="394" mass="45108">MIEITDKVKCCGCTACFNICPQKCISMQSDTEGFLYPIVDKKQCVNCGLCEKVCPILNYKPIEEKTPAAYVIRTKNQNDLMQSTSGGFSTPLAQWFFSKGGSVWTASYDDNWNVVHREFTKDDVDFSKTRGSKYVQSYLGDTYTKIQDELKKGRWVCFIGTTCQVYGLKEFLKKDYENLITVDLVCHGTPSPKLWEKYIDFQTKKYNSRITDINFRNKTYGYHSGTMMLKFENGKKYTGSARVDYMLKSFFSEIASRPSCYNCKFKQLNRVSDYTVFDCWHMGELLGKKDDDRGYTNLLVHTDKGGELLKEIAAAYEIFQVDAEKAIALDGIMVRNSATPHKDRASFYTDLDAHEMDEHIQKYIKVTSKDRLLESIKGIAYKGGLMATLRKIKG</sequence>
<keyword evidence="2" id="KW-0408">Iron</keyword>
<dbReference type="AlphaFoldDB" id="A0AA37QAL2"/>
<evidence type="ECO:0000313" key="5">
    <source>
        <dbReference type="EMBL" id="GLG86420.1"/>
    </source>
</evidence>
<reference evidence="5" key="2">
    <citation type="submission" date="2022-11" db="EMBL/GenBank/DDBJ databases">
        <title>Draft genome sequence of Coprococcus comes strain 31264.</title>
        <authorList>
            <person name="Hisatomi A."/>
            <person name="Ohkuma M."/>
            <person name="Sakamoto M."/>
        </authorList>
    </citation>
    <scope>NUCLEOTIDE SEQUENCE</scope>
    <source>
        <strain evidence="5">JCM 31264</strain>
    </source>
</reference>
<dbReference type="InterPro" id="IPR017900">
    <property type="entry name" value="4Fe4S_Fe_S_CS"/>
</dbReference>
<feature type="domain" description="4Fe-4S ferredoxin-type" evidence="4">
    <location>
        <begin position="1"/>
        <end position="30"/>
    </location>
</feature>
<evidence type="ECO:0000259" key="4">
    <source>
        <dbReference type="PROSITE" id="PS51379"/>
    </source>
</evidence>
<dbReference type="GO" id="GO:0046872">
    <property type="term" value="F:metal ion binding"/>
    <property type="evidence" value="ECO:0007669"/>
    <property type="project" value="UniProtKB-KW"/>
</dbReference>
<dbReference type="InterPro" id="IPR017896">
    <property type="entry name" value="4Fe4S_Fe-S-bd"/>
</dbReference>
<dbReference type="Pfam" id="PF12838">
    <property type="entry name" value="Fer4_7"/>
    <property type="match status" value="1"/>
</dbReference>
<keyword evidence="3" id="KW-0411">Iron-sulfur</keyword>
<dbReference type="Proteomes" id="UP001145109">
    <property type="component" value="Unassembled WGS sequence"/>
</dbReference>
<evidence type="ECO:0000256" key="2">
    <source>
        <dbReference type="ARBA" id="ARBA00023004"/>
    </source>
</evidence>
<feature type="domain" description="4Fe-4S ferredoxin-type" evidence="4">
    <location>
        <begin position="35"/>
        <end position="64"/>
    </location>
</feature>
<dbReference type="PANTHER" id="PTHR43193">
    <property type="match status" value="1"/>
</dbReference>
<dbReference type="InterPro" id="IPR007525">
    <property type="entry name" value="FrhB_FdhB_C"/>
</dbReference>
<dbReference type="PROSITE" id="PS00198">
    <property type="entry name" value="4FE4S_FER_1"/>
    <property type="match status" value="1"/>
</dbReference>
<comment type="caution">
    <text evidence="5">The sequence shown here is derived from an EMBL/GenBank/DDBJ whole genome shotgun (WGS) entry which is preliminary data.</text>
</comment>
<dbReference type="GO" id="GO:0051536">
    <property type="term" value="F:iron-sulfur cluster binding"/>
    <property type="evidence" value="ECO:0007669"/>
    <property type="project" value="UniProtKB-KW"/>
</dbReference>
<dbReference type="PANTHER" id="PTHR43193:SF2">
    <property type="entry name" value="POLYFERREDOXIN PROTEIN FWDF"/>
    <property type="match status" value="1"/>
</dbReference>
<dbReference type="PROSITE" id="PS51379">
    <property type="entry name" value="4FE4S_FER_2"/>
    <property type="match status" value="2"/>
</dbReference>
<dbReference type="Pfam" id="PF04432">
    <property type="entry name" value="FrhB_FdhB_C"/>
    <property type="match status" value="1"/>
</dbReference>
<protein>
    <recommendedName>
        <fullName evidence="4">4Fe-4S ferredoxin-type domain-containing protein</fullName>
    </recommendedName>
</protein>
<dbReference type="InterPro" id="IPR052977">
    <property type="entry name" value="Polyferredoxin-like_ET"/>
</dbReference>
<accession>A0AA37QAL2</accession>
<reference evidence="5" key="1">
    <citation type="submission" date="2022-09" db="EMBL/GenBank/DDBJ databases">
        <title>Draft genome sequence of Coprococcus comes strain 31264.</title>
        <authorList>
            <person name="Atsushi H."/>
            <person name="Moriya O."/>
            <person name="Mitsuo S."/>
        </authorList>
    </citation>
    <scope>NUCLEOTIDE SEQUENCE</scope>
    <source>
        <strain evidence="5">JCM 31264</strain>
    </source>
</reference>
<dbReference type="EMBL" id="BSCI01000005">
    <property type="protein sequence ID" value="GLG86420.1"/>
    <property type="molecule type" value="Genomic_DNA"/>
</dbReference>
<dbReference type="RefSeq" id="WP_055247124.1">
    <property type="nucleotide sequence ID" value="NZ_BSCI01000005.1"/>
</dbReference>
<proteinExistence type="predicted"/>
<evidence type="ECO:0000313" key="6">
    <source>
        <dbReference type="Proteomes" id="UP001145109"/>
    </source>
</evidence>
<gene>
    <name evidence="5" type="ORF">comes_09650</name>
</gene>
<dbReference type="Gene3D" id="3.30.70.20">
    <property type="match status" value="1"/>
</dbReference>